<protein>
    <submittedName>
        <fullName evidence="1">Uncharacterized protein</fullName>
    </submittedName>
</protein>
<evidence type="ECO:0000313" key="2">
    <source>
        <dbReference type="Proteomes" id="UP001056120"/>
    </source>
</evidence>
<dbReference type="Proteomes" id="UP001056120">
    <property type="component" value="Linkage Group LG18"/>
</dbReference>
<name>A0ACB9E7J4_9ASTR</name>
<accession>A0ACB9E7J4</accession>
<reference evidence="1 2" key="2">
    <citation type="journal article" date="2022" name="Mol. Ecol. Resour.">
        <title>The genomes of chicory, endive, great burdock and yacon provide insights into Asteraceae paleo-polyploidization history and plant inulin production.</title>
        <authorList>
            <person name="Fan W."/>
            <person name="Wang S."/>
            <person name="Wang H."/>
            <person name="Wang A."/>
            <person name="Jiang F."/>
            <person name="Liu H."/>
            <person name="Zhao H."/>
            <person name="Xu D."/>
            <person name="Zhang Y."/>
        </authorList>
    </citation>
    <scope>NUCLEOTIDE SEQUENCE [LARGE SCALE GENOMIC DNA]</scope>
    <source>
        <strain evidence="2">cv. Yunnan</strain>
        <tissue evidence="1">Leaves</tissue>
    </source>
</reference>
<evidence type="ECO:0000313" key="1">
    <source>
        <dbReference type="EMBL" id="KAI3754845.1"/>
    </source>
</evidence>
<comment type="caution">
    <text evidence="1">The sequence shown here is derived from an EMBL/GenBank/DDBJ whole genome shotgun (WGS) entry which is preliminary data.</text>
</comment>
<keyword evidence="2" id="KW-1185">Reference proteome</keyword>
<gene>
    <name evidence="1" type="ORF">L1987_54636</name>
</gene>
<dbReference type="EMBL" id="CM042035">
    <property type="protein sequence ID" value="KAI3754845.1"/>
    <property type="molecule type" value="Genomic_DNA"/>
</dbReference>
<sequence>MDEIHLAKQNAQKIATHLFNNAEAKRSKFDNDGTRRDYNANRDFSCPTGSILISIAFYLGLGFTLVIMQLDVQKQELHDMEDKIKDLKQGQTSYDEFLITINQLWNQAKVHWKHCNVQILPKRFNPAGYSVKEISLQTYSILMNGSEEGVPVAICGGFENYASALYIAAAKANALNKVEYEALGFVSATTKHEGSSRRHSSTKRLVAISLGLICVISPLFIDKKTQTMEEYELEEQPFLSISTCLVLVLLILIIVAAFSCYLDHSLTRFDPYWIYRVGGSSGGIIALLVILTFILKCIAF</sequence>
<organism evidence="1 2">
    <name type="scientific">Smallanthus sonchifolius</name>
    <dbReference type="NCBI Taxonomy" id="185202"/>
    <lineage>
        <taxon>Eukaryota</taxon>
        <taxon>Viridiplantae</taxon>
        <taxon>Streptophyta</taxon>
        <taxon>Embryophyta</taxon>
        <taxon>Tracheophyta</taxon>
        <taxon>Spermatophyta</taxon>
        <taxon>Magnoliopsida</taxon>
        <taxon>eudicotyledons</taxon>
        <taxon>Gunneridae</taxon>
        <taxon>Pentapetalae</taxon>
        <taxon>asterids</taxon>
        <taxon>campanulids</taxon>
        <taxon>Asterales</taxon>
        <taxon>Asteraceae</taxon>
        <taxon>Asteroideae</taxon>
        <taxon>Heliantheae alliance</taxon>
        <taxon>Millerieae</taxon>
        <taxon>Smallanthus</taxon>
    </lineage>
</organism>
<proteinExistence type="predicted"/>
<reference evidence="2" key="1">
    <citation type="journal article" date="2022" name="Mol. Ecol. Resour.">
        <title>The genomes of chicory, endive, great burdock and yacon provide insights into Asteraceae palaeo-polyploidization history and plant inulin production.</title>
        <authorList>
            <person name="Fan W."/>
            <person name="Wang S."/>
            <person name="Wang H."/>
            <person name="Wang A."/>
            <person name="Jiang F."/>
            <person name="Liu H."/>
            <person name="Zhao H."/>
            <person name="Xu D."/>
            <person name="Zhang Y."/>
        </authorList>
    </citation>
    <scope>NUCLEOTIDE SEQUENCE [LARGE SCALE GENOMIC DNA]</scope>
    <source>
        <strain evidence="2">cv. Yunnan</strain>
    </source>
</reference>